<dbReference type="EMBL" id="ML208371">
    <property type="protein sequence ID" value="TFK67645.1"/>
    <property type="molecule type" value="Genomic_DNA"/>
</dbReference>
<accession>A0ACD3APC6</accession>
<gene>
    <name evidence="1" type="ORF">BDN72DRAFT_859017</name>
</gene>
<name>A0ACD3APC6_9AGAR</name>
<dbReference type="Proteomes" id="UP000308600">
    <property type="component" value="Unassembled WGS sequence"/>
</dbReference>
<evidence type="ECO:0000313" key="1">
    <source>
        <dbReference type="EMBL" id="TFK67645.1"/>
    </source>
</evidence>
<sequence>MVLQPSNGKKRARSENLPPQRHSSALKTSWASLASSTMRDAASRRRARANATGKTTRYALEQSKRKSAMKNPASVGTSSTKKSTKLRPAARQHATVETTADIEMRDVVPESTDKKCSMPRQLLRPDYQEVTVDSLTNIDSSLDGVDLLYIRDFLQELGPSMLEGLSTVKSNPPTKALPNSITITMAKTPAPSHMMAVLPPPQEKPTAGPTRVCLYPVHSIILAAYCTKLPPLPIAASSQLPTADPTHPFEIPLYKIHMPSPETFSRLYAYLYTKRKDILLNAFFLQPIPNDLMASFLAATTTVPNLATMAGVWVSPLERVFASPPFRSFAISLAQTYSGFHLLKSLGMIHGLWKNVCALGIFDDDLWDSMDFLWHLHLTALGLATGNPQVMSVPRSVAQPRPQPGPGPSKTT</sequence>
<keyword evidence="2" id="KW-1185">Reference proteome</keyword>
<evidence type="ECO:0000313" key="2">
    <source>
        <dbReference type="Proteomes" id="UP000308600"/>
    </source>
</evidence>
<protein>
    <submittedName>
        <fullName evidence="1">Uncharacterized protein</fullName>
    </submittedName>
</protein>
<reference evidence="1 2" key="1">
    <citation type="journal article" date="2019" name="Nat. Ecol. Evol.">
        <title>Megaphylogeny resolves global patterns of mushroom evolution.</title>
        <authorList>
            <person name="Varga T."/>
            <person name="Krizsan K."/>
            <person name="Foldi C."/>
            <person name="Dima B."/>
            <person name="Sanchez-Garcia M."/>
            <person name="Sanchez-Ramirez S."/>
            <person name="Szollosi G.J."/>
            <person name="Szarkandi J.G."/>
            <person name="Papp V."/>
            <person name="Albert L."/>
            <person name="Andreopoulos W."/>
            <person name="Angelini C."/>
            <person name="Antonin V."/>
            <person name="Barry K.W."/>
            <person name="Bougher N.L."/>
            <person name="Buchanan P."/>
            <person name="Buyck B."/>
            <person name="Bense V."/>
            <person name="Catcheside P."/>
            <person name="Chovatia M."/>
            <person name="Cooper J."/>
            <person name="Damon W."/>
            <person name="Desjardin D."/>
            <person name="Finy P."/>
            <person name="Geml J."/>
            <person name="Haridas S."/>
            <person name="Hughes K."/>
            <person name="Justo A."/>
            <person name="Karasinski D."/>
            <person name="Kautmanova I."/>
            <person name="Kiss B."/>
            <person name="Kocsube S."/>
            <person name="Kotiranta H."/>
            <person name="LaButti K.M."/>
            <person name="Lechner B.E."/>
            <person name="Liimatainen K."/>
            <person name="Lipzen A."/>
            <person name="Lukacs Z."/>
            <person name="Mihaltcheva S."/>
            <person name="Morgado L.N."/>
            <person name="Niskanen T."/>
            <person name="Noordeloos M.E."/>
            <person name="Ohm R.A."/>
            <person name="Ortiz-Santana B."/>
            <person name="Ovrebo C."/>
            <person name="Racz N."/>
            <person name="Riley R."/>
            <person name="Savchenko A."/>
            <person name="Shiryaev A."/>
            <person name="Soop K."/>
            <person name="Spirin V."/>
            <person name="Szebenyi C."/>
            <person name="Tomsovsky M."/>
            <person name="Tulloss R.E."/>
            <person name="Uehling J."/>
            <person name="Grigoriev I.V."/>
            <person name="Vagvolgyi C."/>
            <person name="Papp T."/>
            <person name="Martin F.M."/>
            <person name="Miettinen O."/>
            <person name="Hibbett D.S."/>
            <person name="Nagy L.G."/>
        </authorList>
    </citation>
    <scope>NUCLEOTIDE SEQUENCE [LARGE SCALE GENOMIC DNA]</scope>
    <source>
        <strain evidence="1 2">NL-1719</strain>
    </source>
</reference>
<proteinExistence type="predicted"/>
<organism evidence="1 2">
    <name type="scientific">Pluteus cervinus</name>
    <dbReference type="NCBI Taxonomy" id="181527"/>
    <lineage>
        <taxon>Eukaryota</taxon>
        <taxon>Fungi</taxon>
        <taxon>Dikarya</taxon>
        <taxon>Basidiomycota</taxon>
        <taxon>Agaricomycotina</taxon>
        <taxon>Agaricomycetes</taxon>
        <taxon>Agaricomycetidae</taxon>
        <taxon>Agaricales</taxon>
        <taxon>Pluteineae</taxon>
        <taxon>Pluteaceae</taxon>
        <taxon>Pluteus</taxon>
    </lineage>
</organism>